<proteinExistence type="predicted"/>
<keyword evidence="2" id="KW-1185">Reference proteome</keyword>
<dbReference type="RefSeq" id="WP_258526880.1">
    <property type="nucleotide sequence ID" value="NZ_CBCYDM010000036.1"/>
</dbReference>
<evidence type="ECO:0000313" key="1">
    <source>
        <dbReference type="EMBL" id="MEZ4053472.1"/>
    </source>
</evidence>
<name>A0ABV4JIR9_9ENTR</name>
<organism evidence="1 2">
    <name type="scientific">Enterobacter rongchengensis</name>
    <dbReference type="NCBI Taxonomy" id="3030999"/>
    <lineage>
        <taxon>Bacteria</taxon>
        <taxon>Pseudomonadati</taxon>
        <taxon>Pseudomonadota</taxon>
        <taxon>Gammaproteobacteria</taxon>
        <taxon>Enterobacterales</taxon>
        <taxon>Enterobacteriaceae</taxon>
        <taxon>Enterobacter</taxon>
    </lineage>
</organism>
<reference evidence="1 2" key="1">
    <citation type="submission" date="2023-06" db="EMBL/GenBank/DDBJ databases">
        <title>Genome characterization of Enterobacterales and Pseudomonas spp isolates with different phenotypes to cefepime-taniborbactam.</title>
        <authorList>
            <person name="Hernandez-Garcia M."/>
            <person name="Garcia-Castillo M."/>
            <person name="Ruiz-Garbajosa P."/>
            <person name="Canton R."/>
        </authorList>
    </citation>
    <scope>NUCLEOTIDE SEQUENCE [LARGE SCALE GENOMIC DNA]</scope>
    <source>
        <strain evidence="1 2">A003</strain>
    </source>
</reference>
<accession>A0ABV4JIR9</accession>
<dbReference type="Proteomes" id="UP001567731">
    <property type="component" value="Unassembled WGS sequence"/>
</dbReference>
<evidence type="ECO:0000313" key="2">
    <source>
        <dbReference type="Proteomes" id="UP001567731"/>
    </source>
</evidence>
<comment type="caution">
    <text evidence="1">The sequence shown here is derived from an EMBL/GenBank/DDBJ whole genome shotgun (WGS) entry which is preliminary data.</text>
</comment>
<sequence length="41" mass="4706">MTSVESSFYEALSGELEELQRVARFVDSASENEIKAKKNRR</sequence>
<gene>
    <name evidence="1" type="ORF">QVM81_18035</name>
</gene>
<protein>
    <submittedName>
        <fullName evidence="1">Uncharacterized protein</fullName>
    </submittedName>
</protein>
<dbReference type="EMBL" id="JAUEHC010000027">
    <property type="protein sequence ID" value="MEZ4053472.1"/>
    <property type="molecule type" value="Genomic_DNA"/>
</dbReference>